<dbReference type="InterPro" id="IPR002423">
    <property type="entry name" value="Cpn60/GroEL/TCP-1"/>
</dbReference>
<dbReference type="EMBL" id="JAFJMO010000005">
    <property type="protein sequence ID" value="KAJ8275601.1"/>
    <property type="molecule type" value="Genomic_DNA"/>
</dbReference>
<evidence type="ECO:0000256" key="9">
    <source>
        <dbReference type="ARBA" id="ARBA00022723"/>
    </source>
</evidence>
<dbReference type="GO" id="GO:0005829">
    <property type="term" value="C:cytosol"/>
    <property type="evidence" value="ECO:0007669"/>
    <property type="project" value="UniProtKB-SubCell"/>
</dbReference>
<dbReference type="InterPro" id="IPR013083">
    <property type="entry name" value="Znf_RING/FYVE/PHD"/>
</dbReference>
<dbReference type="InterPro" id="IPR027413">
    <property type="entry name" value="GROEL-like_equatorial_sf"/>
</dbReference>
<comment type="subcellular location">
    <subcellularLocation>
        <location evidence="2">Cytoplasm</location>
        <location evidence="2">Cytosol</location>
    </subcellularLocation>
</comment>
<name>A0A9Q1I189_CONCO</name>
<feature type="region of interest" description="Disordered" evidence="19">
    <location>
        <begin position="2270"/>
        <end position="2310"/>
    </location>
</feature>
<dbReference type="PROSITE" id="PS00995">
    <property type="entry name" value="TCP1_3"/>
    <property type="match status" value="1"/>
</dbReference>
<dbReference type="PRINTS" id="PR00304">
    <property type="entry name" value="TCOMPLEXTCP1"/>
</dbReference>
<dbReference type="InterPro" id="IPR017998">
    <property type="entry name" value="Chaperone_TCP-1"/>
</dbReference>
<feature type="domain" description="E3 ubiquitin-protein ligase listerin ubiquitin conjugating" evidence="22">
    <location>
        <begin position="2138"/>
        <end position="2222"/>
    </location>
</feature>
<dbReference type="PROSITE" id="PS00751">
    <property type="entry name" value="TCP1_2"/>
    <property type="match status" value="1"/>
</dbReference>
<dbReference type="Gene3D" id="3.30.260.10">
    <property type="entry name" value="TCP-1-like chaperonin intermediate domain"/>
    <property type="match status" value="1"/>
</dbReference>
<keyword evidence="8" id="KW-0808">Transferase</keyword>
<evidence type="ECO:0000313" key="24">
    <source>
        <dbReference type="EMBL" id="KAJ8275601.1"/>
    </source>
</evidence>
<evidence type="ECO:0000256" key="2">
    <source>
        <dbReference type="ARBA" id="ARBA00004514"/>
    </source>
</evidence>
<evidence type="ECO:0000256" key="13">
    <source>
        <dbReference type="ARBA" id="ARBA00022786"/>
    </source>
</evidence>
<evidence type="ECO:0000256" key="5">
    <source>
        <dbReference type="ARBA" id="ARBA00012483"/>
    </source>
</evidence>
<dbReference type="NCBIfam" id="TIGR02346">
    <property type="entry name" value="chap_CCT_theta"/>
    <property type="match status" value="1"/>
</dbReference>
<keyword evidence="16 18" id="KW-0143">Chaperone</keyword>
<dbReference type="Pfam" id="PF00118">
    <property type="entry name" value="Cpn60_TCP1"/>
    <property type="match status" value="1"/>
</dbReference>
<evidence type="ECO:0000256" key="12">
    <source>
        <dbReference type="ARBA" id="ARBA00022771"/>
    </source>
</evidence>
<feature type="compositionally biased region" description="Basic and acidic residues" evidence="19">
    <location>
        <begin position="2281"/>
        <end position="2294"/>
    </location>
</feature>
<accession>A0A9Q1I189</accession>
<evidence type="ECO:0000256" key="10">
    <source>
        <dbReference type="ARBA" id="ARBA00022737"/>
    </source>
</evidence>
<dbReference type="InterPro" id="IPR012721">
    <property type="entry name" value="Chap_CCT_theta"/>
</dbReference>
<keyword evidence="7" id="KW-0963">Cytoplasm</keyword>
<dbReference type="InterPro" id="IPR016024">
    <property type="entry name" value="ARM-type_fold"/>
</dbReference>
<organism evidence="24 25">
    <name type="scientific">Conger conger</name>
    <name type="common">Conger eel</name>
    <name type="synonym">Muraena conger</name>
    <dbReference type="NCBI Taxonomy" id="82655"/>
    <lineage>
        <taxon>Eukaryota</taxon>
        <taxon>Metazoa</taxon>
        <taxon>Chordata</taxon>
        <taxon>Craniata</taxon>
        <taxon>Vertebrata</taxon>
        <taxon>Euteleostomi</taxon>
        <taxon>Actinopterygii</taxon>
        <taxon>Neopterygii</taxon>
        <taxon>Teleostei</taxon>
        <taxon>Anguilliformes</taxon>
        <taxon>Congridae</taxon>
        <taxon>Conger</taxon>
    </lineage>
</organism>
<dbReference type="Gene3D" id="1.25.10.10">
    <property type="entry name" value="Leucine-rich Repeat Variant"/>
    <property type="match status" value="1"/>
</dbReference>
<evidence type="ECO:0000259" key="23">
    <source>
        <dbReference type="Pfam" id="PF24618"/>
    </source>
</evidence>
<dbReference type="InterPro" id="IPR054478">
    <property type="entry name" value="LTN1_UBC"/>
</dbReference>
<evidence type="ECO:0000256" key="3">
    <source>
        <dbReference type="ARBA" id="ARBA00004906"/>
    </source>
</evidence>
<dbReference type="GO" id="GO:0072344">
    <property type="term" value="P:rescue of stalled ribosome"/>
    <property type="evidence" value="ECO:0007669"/>
    <property type="project" value="TreeGrafter"/>
</dbReference>
<evidence type="ECO:0000313" key="25">
    <source>
        <dbReference type="Proteomes" id="UP001152803"/>
    </source>
</evidence>
<evidence type="ECO:0000256" key="6">
    <source>
        <dbReference type="ARBA" id="ARBA00016981"/>
    </source>
</evidence>
<evidence type="ECO:0000256" key="14">
    <source>
        <dbReference type="ARBA" id="ARBA00022833"/>
    </source>
</evidence>
<dbReference type="Pfam" id="PF22999">
    <property type="entry name" value="LTN1_E3_ligase_6th"/>
    <property type="match status" value="1"/>
</dbReference>
<evidence type="ECO:0000256" key="15">
    <source>
        <dbReference type="ARBA" id="ARBA00022840"/>
    </source>
</evidence>
<dbReference type="OrthoDB" id="6108at2759"/>
<evidence type="ECO:0000259" key="20">
    <source>
        <dbReference type="Pfam" id="PF22958"/>
    </source>
</evidence>
<comment type="catalytic activity">
    <reaction evidence="1">
        <text>S-ubiquitinyl-[E2 ubiquitin-conjugating enzyme]-L-cysteine + [acceptor protein]-L-lysine = [E2 ubiquitin-conjugating enzyme]-L-cysteine + N(6)-ubiquitinyl-[acceptor protein]-L-lysine.</text>
        <dbReference type="EC" id="2.3.2.27"/>
    </reaction>
</comment>
<feature type="domain" description="E3 ubiquitin-protein ligase listerin HEAT-repeats region" evidence="23">
    <location>
        <begin position="1694"/>
        <end position="1842"/>
    </location>
</feature>
<evidence type="ECO:0000256" key="19">
    <source>
        <dbReference type="SAM" id="MobiDB-lite"/>
    </source>
</evidence>
<keyword evidence="9" id="KW-0479">Metal-binding</keyword>
<protein>
    <recommendedName>
        <fullName evidence="6">T-complex protein 1 subunit theta</fullName>
        <ecNumber evidence="5">2.3.2.27</ecNumber>
    </recommendedName>
    <alternativeName>
        <fullName evidence="17">CCT-theta</fullName>
    </alternativeName>
</protein>
<feature type="domain" description="E3 ubiquitin-protein ligase listerin N-terminal" evidence="20">
    <location>
        <begin position="572"/>
        <end position="880"/>
    </location>
</feature>
<keyword evidence="11 18" id="KW-0547">Nucleotide-binding</keyword>
<dbReference type="GO" id="GO:1990116">
    <property type="term" value="P:ribosome-associated ubiquitin-dependent protein catabolic process"/>
    <property type="evidence" value="ECO:0007669"/>
    <property type="project" value="InterPro"/>
</dbReference>
<dbReference type="GO" id="GO:0008270">
    <property type="term" value="F:zinc ion binding"/>
    <property type="evidence" value="ECO:0007669"/>
    <property type="project" value="UniProtKB-KW"/>
</dbReference>
<dbReference type="GO" id="GO:0043023">
    <property type="term" value="F:ribosomal large subunit binding"/>
    <property type="evidence" value="ECO:0007669"/>
    <property type="project" value="TreeGrafter"/>
</dbReference>
<dbReference type="Gene3D" id="3.50.7.10">
    <property type="entry name" value="GroEL"/>
    <property type="match status" value="1"/>
</dbReference>
<dbReference type="SUPFAM" id="SSF48592">
    <property type="entry name" value="GroEL equatorial domain-like"/>
    <property type="match status" value="1"/>
</dbReference>
<keyword evidence="25" id="KW-1185">Reference proteome</keyword>
<dbReference type="GO" id="GO:0016887">
    <property type="term" value="F:ATP hydrolysis activity"/>
    <property type="evidence" value="ECO:0007669"/>
    <property type="project" value="InterPro"/>
</dbReference>
<dbReference type="Pfam" id="PF24618">
    <property type="entry name" value="LTN1_E3_ligase_5th"/>
    <property type="match status" value="1"/>
</dbReference>
<evidence type="ECO:0000256" key="8">
    <source>
        <dbReference type="ARBA" id="ARBA00022679"/>
    </source>
</evidence>
<evidence type="ECO:0000256" key="1">
    <source>
        <dbReference type="ARBA" id="ARBA00000900"/>
    </source>
</evidence>
<keyword evidence="12" id="KW-0863">Zinc-finger</keyword>
<dbReference type="EC" id="2.3.2.27" evidence="5"/>
<dbReference type="FunFam" id="3.50.7.10:FF:000008">
    <property type="entry name" value="T-complex protein 1 subunit theta"/>
    <property type="match status" value="1"/>
</dbReference>
<feature type="domain" description="E3 ubiquitin-protein ligase listerin HEAT repeat region" evidence="21">
    <location>
        <begin position="1890"/>
        <end position="2129"/>
    </location>
</feature>
<dbReference type="GO" id="GO:0051082">
    <property type="term" value="F:unfolded protein binding"/>
    <property type="evidence" value="ECO:0007669"/>
    <property type="project" value="InterPro"/>
</dbReference>
<proteinExistence type="inferred from homology"/>
<dbReference type="InterPro" id="IPR039804">
    <property type="entry name" value="RING-CH-C4HC3_LTN1"/>
</dbReference>
<dbReference type="Pfam" id="PF22958">
    <property type="entry name" value="Ltn1_1st"/>
    <property type="match status" value="1"/>
</dbReference>
<comment type="pathway">
    <text evidence="3">Protein modification; protein ubiquitination.</text>
</comment>
<keyword evidence="15 18" id="KW-0067">ATP-binding</keyword>
<feature type="compositionally biased region" description="Basic residues" evidence="19">
    <location>
        <begin position="1044"/>
        <end position="1053"/>
    </location>
</feature>
<evidence type="ECO:0000256" key="18">
    <source>
        <dbReference type="RuleBase" id="RU004187"/>
    </source>
</evidence>
<evidence type="ECO:0000256" key="16">
    <source>
        <dbReference type="ARBA" id="ARBA00023186"/>
    </source>
</evidence>
<feature type="region of interest" description="Disordered" evidence="19">
    <location>
        <begin position="1035"/>
        <end position="1079"/>
    </location>
</feature>
<keyword evidence="10" id="KW-0677">Repeat</keyword>
<dbReference type="Gene3D" id="3.30.40.10">
    <property type="entry name" value="Zinc/RING finger domain, C3HC4 (zinc finger)"/>
    <property type="match status" value="1"/>
</dbReference>
<dbReference type="InterPro" id="IPR027410">
    <property type="entry name" value="TCP-1-like_intermed_sf"/>
</dbReference>
<sequence>MALHVPKAPGFAQMLKDGAKHYSGLEEAIFRNIQACKELAQTTRTAYGPNGMNKMVINHLEKLFVTNDAATILRELEVQHPAAKMIVMASHMQEQEVGDGTNFVLVFAGALLELAEELLRMGLSVSEVIEGYELACKKTLDILPDCVCASAQNLHDLDEATAMIRPAVMSKQYGNEDFLANLIAQACVSIYPESGNFNVDSVRVCKILGCGLNASSVLHGMVFKKEAEGDITSVKEAKIAVFSCPFDCMVTETKGTVLIKNAGELLSFSRGEEDMMEAQVKAIAESGANVVVTGGKVADMALHYANKYQLMVVRLNSKWDLRRLCKTVGGTALPRLTAPTPEEMGRCDSVFLTELGDTQVVIFKHEKEDGAISTLVIRGSTDNRMDDIERAVDDGVNTFKILVRDKRLLPGAGATEIELAKQITSYGESCPGLEQYAIKKFAEAFEAVPRALAENSGVKGNELISKLYASHHEGNKSMGFDIEAEGATLKDMVEARIFDPYLVKHWGIKLATNAAVTVLRVDQPSSSGRAAELLARERGAVPGFVGFGNSASNDLGYVPAVFGAEEIDSLVDADFRMVLRKLSKRDTVTKLKAVQEFGSMCQEREPDIVKGVLPYWPRIYCKISVDHDRRVREATQQSFQQLILKVKRNLAPYLKGIMGYWLIAQCDTYSPAASAANQAFEAAFPLGKQAEALGFCKEEVLNILQDNLLKETPETLSDPQSVPPEEREAKYMRLLTSSLLAIKKLLASLSSQDLESLSERIAHLIAQSKFWKYSKHKIPQVRGAFFEAVATLCERTPQLLQKEAARACPAVLLSIEDTDPVVLPPLWEAVLHVISSVPDCWTHVNARKGVLPKLWGLLREGGRGLATVLHPNLLPFISKLPPEVTDPKLEFYSTFFTAVIQGLQSERAVSSPSESAAVVFSTVECLRFCLLHNTGDEESSRHIQSMLIEEQLLPLVEGALGSSALQSGPLFPQLRDMVVSWEKRVECPDQAATFRRLLEDFWDGLGRLCVARVDKEEVENGSLGGVASLLRVMQNPPAGSEKSGRKKKKKSVKIRFSDLEEKEGEEPEQEVGRGRGGAPALKGGQLEELVCRLAELGMAYVNERDSETHLRFLSVLVSSFPSRQLFGALLDPAGEEGKEEEEELKEVREQEEALVQNPAVRFLLQKVVFWLQQDRHGDTDFLVDMVFSALHCCSTKEGKTHILNHITKKDLKWGVVLQIIQKACADPVCLEASIGWLKGAVLGERLVGLAGELCQLGLGSSRSSKAMPTPGHTHSWALISLVLSQHHLNGKLIGEQYVEKIIDKLHATLSEAKNLSDAGNMEPLVSFICDVASNFFSSVKGCLLLSSAEELLLTVFQLCAQDQEATRLSDSLLEKLKQACFAGVRSLVSHPQTELREGAFLHSAAVWVQKQLLSAPLGVESLQALMSAVQTLVETVLSGSQRGTQLLCAFISYLTPTAAEWKRIRQALPPQSPLLSGRLRVTRAYPCVDVWKFRASSKLPAHLCTSALLGKVALTAMGATDHQGAGSPQLCELEYTVSEVLFAMQWCEEVMDLSPAVVTEYRRMLQDSDLTADRIGKQAETRCDVLAMLFTRSLEEGSLWTLTLASYMRARGVGGDSVRKLYWSVESFFPLTERSLCTLQILCPSLSMVERESLVALSISELLNWQGTNQDNGFSGMACLAVLYCCLETGTAVEEEVLLAVLATMMEWRNSREDLFLFSCDLKKASAGTLSLNVEMMRFLSRLVAHSPTVLRDTHWDFLHCSMLAWLETASENTAAFWNPWVQLFVSQNCNLIVTLSQFFSAPPAGVADQLPPNLKGEWEEFFVEGIHSLLLPLLVKITEEYTEPDDALFPLAVLRAVGEALHWIPLQLLTQNKLPPRFVAGQKTNLPEQLQTLLNTLTPLLLFKARPVQLTAFHVLNLVMPQLPECDGENDGGSREDEDGEEPCLSPPAALMSALATAEELLDHILGGVPAGECATVRPFSDEHCCILGYLLAWKLILTFFKASPSHLRVQYSLFLRKSRSLHTLLLHLFRLMPENPSLPGQAVEPGAKDPKTFFTEDLSLSVHKREGMQWELPHLACSVYCRALKDLPAMVRLWWNGQDKRVFNTVDRFTSKYVSGVLSAQEISSVHTSTQTFDSMTVKARSATKEVIATYSVDDIFIELVIQLPQNYPLGSISVESGRRVGVAVQQWRNWMLQLSTYLTHQNGSIMEGLALWKNNVDKRFEGVEDCMICFSVIHGFNYSLPKKACRTCKKKFHSACLRADLTERARTAVAPPHAPPPRHAEVNRSAGESRRPPHRRRGSPSLGRRTKMAAVHQRNIESEEAMNVQLAQVTAVSGMLSSGEDIPRASGNVIFPFCPSPCPRTAQTSAAYLWAAARILRANTAFFRKLSEFALAAVVLSRLDAGLTGMRKIRRLTQRIPHACLSHSAMFGWPADLSSCVYLLARSASPETSLNRPPLYERNAQITRGSSPGQCRCGLEGVTHAPLLTENSAHFANVQTLHILKVLPHSV</sequence>
<dbReference type="InterPro" id="IPR054476">
    <property type="entry name" value="Ltn1_N"/>
</dbReference>
<reference evidence="24" key="1">
    <citation type="journal article" date="2023" name="Science">
        <title>Genome structures resolve the early diversification of teleost fishes.</title>
        <authorList>
            <person name="Parey E."/>
            <person name="Louis A."/>
            <person name="Montfort J."/>
            <person name="Bouchez O."/>
            <person name="Roques C."/>
            <person name="Iampietro C."/>
            <person name="Lluch J."/>
            <person name="Castinel A."/>
            <person name="Donnadieu C."/>
            <person name="Desvignes T."/>
            <person name="Floi Bucao C."/>
            <person name="Jouanno E."/>
            <person name="Wen M."/>
            <person name="Mejri S."/>
            <person name="Dirks R."/>
            <person name="Jansen H."/>
            <person name="Henkel C."/>
            <person name="Chen W.J."/>
            <person name="Zahm M."/>
            <person name="Cabau C."/>
            <person name="Klopp C."/>
            <person name="Thompson A.W."/>
            <person name="Robinson-Rechavi M."/>
            <person name="Braasch I."/>
            <person name="Lecointre G."/>
            <person name="Bobe J."/>
            <person name="Postlethwait J.H."/>
            <person name="Berthelot C."/>
            <person name="Roest Crollius H."/>
            <person name="Guiguen Y."/>
        </authorList>
    </citation>
    <scope>NUCLEOTIDE SEQUENCE</scope>
    <source>
        <strain evidence="24">Concon-B</strain>
    </source>
</reference>
<gene>
    <name evidence="24" type="ORF">COCON_G00073530</name>
</gene>
<dbReference type="InterPro" id="IPR002194">
    <property type="entry name" value="Chaperonin_TCP-1_CS"/>
</dbReference>
<evidence type="ECO:0000256" key="7">
    <source>
        <dbReference type="ARBA" id="ARBA00022490"/>
    </source>
</evidence>
<keyword evidence="14" id="KW-0862">Zinc</keyword>
<dbReference type="Proteomes" id="UP001152803">
    <property type="component" value="Unassembled WGS sequence"/>
</dbReference>
<evidence type="ECO:0000259" key="22">
    <source>
        <dbReference type="Pfam" id="PF23009"/>
    </source>
</evidence>
<dbReference type="InterPro" id="IPR027409">
    <property type="entry name" value="GroEL-like_apical_dom_sf"/>
</dbReference>
<dbReference type="SUPFAM" id="SSF48371">
    <property type="entry name" value="ARM repeat"/>
    <property type="match status" value="1"/>
</dbReference>
<evidence type="ECO:0000256" key="17">
    <source>
        <dbReference type="ARBA" id="ARBA00029602"/>
    </source>
</evidence>
<dbReference type="SUPFAM" id="SSF54849">
    <property type="entry name" value="GroEL-intermediate domain like"/>
    <property type="match status" value="1"/>
</dbReference>
<dbReference type="InterPro" id="IPR056241">
    <property type="entry name" value="LTN1_HEAT_5th"/>
</dbReference>
<evidence type="ECO:0000259" key="21">
    <source>
        <dbReference type="Pfam" id="PF22999"/>
    </source>
</evidence>
<dbReference type="InterPro" id="IPR039795">
    <property type="entry name" value="LTN1/Rkr1"/>
</dbReference>
<dbReference type="SUPFAM" id="SSF52029">
    <property type="entry name" value="GroEL apical domain-like"/>
    <property type="match status" value="1"/>
</dbReference>
<comment type="caution">
    <text evidence="24">The sequence shown here is derived from an EMBL/GenBank/DDBJ whole genome shotgun (WGS) entry which is preliminary data.</text>
</comment>
<evidence type="ECO:0000256" key="4">
    <source>
        <dbReference type="ARBA" id="ARBA00008020"/>
    </source>
</evidence>
<comment type="similarity">
    <text evidence="4 18">Belongs to the TCP-1 chaperonin family.</text>
</comment>
<dbReference type="GO" id="GO:0061630">
    <property type="term" value="F:ubiquitin protein ligase activity"/>
    <property type="evidence" value="ECO:0007669"/>
    <property type="project" value="UniProtKB-EC"/>
</dbReference>
<dbReference type="PANTHER" id="PTHR12389:SF0">
    <property type="entry name" value="E3 UBIQUITIN-PROTEIN LIGASE LISTERIN"/>
    <property type="match status" value="1"/>
</dbReference>
<dbReference type="Gene3D" id="1.10.560.10">
    <property type="entry name" value="GroEL-like equatorial domain"/>
    <property type="match status" value="1"/>
</dbReference>
<dbReference type="FunFam" id="1.25.10.10:FF:001251">
    <property type="entry name" value="Predicted protein"/>
    <property type="match status" value="1"/>
</dbReference>
<feature type="compositionally biased region" description="Acidic residues" evidence="19">
    <location>
        <begin position="1060"/>
        <end position="1069"/>
    </location>
</feature>
<dbReference type="InterPro" id="IPR054477">
    <property type="entry name" value="LTN1_E3_ligase_6th"/>
</dbReference>
<dbReference type="GO" id="GO:0140662">
    <property type="term" value="F:ATP-dependent protein folding chaperone"/>
    <property type="evidence" value="ECO:0007669"/>
    <property type="project" value="InterPro"/>
</dbReference>
<dbReference type="GO" id="GO:0005524">
    <property type="term" value="F:ATP binding"/>
    <property type="evidence" value="ECO:0007669"/>
    <property type="project" value="UniProtKB-KW"/>
</dbReference>
<keyword evidence="13" id="KW-0833">Ubl conjugation pathway</keyword>
<dbReference type="PANTHER" id="PTHR12389">
    <property type="entry name" value="ZINC FINGER PROTEIN 294"/>
    <property type="match status" value="1"/>
</dbReference>
<dbReference type="CDD" id="cd03341">
    <property type="entry name" value="TCP1_theta"/>
    <property type="match status" value="1"/>
</dbReference>
<evidence type="ECO:0000256" key="11">
    <source>
        <dbReference type="ARBA" id="ARBA00022741"/>
    </source>
</evidence>
<dbReference type="PROSITE" id="PS00750">
    <property type="entry name" value="TCP1_1"/>
    <property type="match status" value="1"/>
</dbReference>
<dbReference type="Pfam" id="PF23009">
    <property type="entry name" value="UBC_like"/>
    <property type="match status" value="1"/>
</dbReference>
<dbReference type="InterPro" id="IPR011989">
    <property type="entry name" value="ARM-like"/>
</dbReference>
<dbReference type="GO" id="GO:1990112">
    <property type="term" value="C:RQC complex"/>
    <property type="evidence" value="ECO:0007669"/>
    <property type="project" value="InterPro"/>
</dbReference>
<dbReference type="CDD" id="cd16491">
    <property type="entry name" value="RING-CH-C4HC3_LTN1"/>
    <property type="match status" value="1"/>
</dbReference>